<gene>
    <name evidence="6" type="ORF">CTZ28_32680</name>
</gene>
<dbReference type="InterPro" id="IPR027417">
    <property type="entry name" value="P-loop_NTPase"/>
</dbReference>
<dbReference type="RefSeq" id="WP_183154702.1">
    <property type="nucleotide sequence ID" value="NZ_PENI01000027.1"/>
</dbReference>
<dbReference type="PROSITE" id="PS50893">
    <property type="entry name" value="ABC_TRANSPORTER_2"/>
    <property type="match status" value="1"/>
</dbReference>
<sequence length="373" mass="40033">MATVTISGVSKSFNGTAALHPLDLTVEDGSFCCMLGSSGSGKSTLLRIIAGLSDPDTGTVRIGERDVTRAPSEKRRIGFVFQNYALFPHLSVGTNVAFGLRARGIGKKEAHTRADRMLELVGLAGFGKRTPKQLSGGQQQRVALARALVTEPDVLLLDEPLSALDRKIRGEMQAELKRIHQETGLTTIMVTHDQEEAMNLGDSVLMLSHGRVQQFDTPETLYREPANGFVAGFLGAVPLGNGIIRKKDGGTDAGRATDTATGRTEIEIDGTRLRLAASTLTDGTPAEAVVMAERVALTPASERPRNEDEHEGTVTSLDFYGPFARAEARLGSLTVPAMMLSQHAHSIEPEQRVWIRIAPGGLHAYAAQEATRS</sequence>
<dbReference type="AlphaFoldDB" id="A0A3M0HWU0"/>
<keyword evidence="2" id="KW-0547">Nucleotide-binding</keyword>
<dbReference type="GO" id="GO:0016887">
    <property type="term" value="F:ATP hydrolysis activity"/>
    <property type="evidence" value="ECO:0007669"/>
    <property type="project" value="InterPro"/>
</dbReference>
<evidence type="ECO:0000256" key="1">
    <source>
        <dbReference type="ARBA" id="ARBA00022448"/>
    </source>
</evidence>
<dbReference type="EC" id="7.6.2.9" evidence="4"/>
<keyword evidence="1" id="KW-0813">Transport</keyword>
<reference evidence="6 7" key="1">
    <citation type="submission" date="2017-11" db="EMBL/GenBank/DDBJ databases">
        <title>Draft genome of actinobacteria isolated from guarana (Paullinia cupana (Mart.) Ducke.</title>
        <authorList>
            <person name="Siqueira K.A."/>
            <person name="Liotti R.G."/>
            <person name="Mendes T.A.O."/>
            <person name="Soares M.A."/>
        </authorList>
    </citation>
    <scope>NUCLEOTIDE SEQUENCE [LARGE SCALE GENOMIC DNA]</scope>
    <source>
        <strain evidence="6 7">193</strain>
    </source>
</reference>
<dbReference type="SMART" id="SM00382">
    <property type="entry name" value="AAA"/>
    <property type="match status" value="1"/>
</dbReference>
<dbReference type="SUPFAM" id="SSF52540">
    <property type="entry name" value="P-loop containing nucleoside triphosphate hydrolases"/>
    <property type="match status" value="1"/>
</dbReference>
<dbReference type="PANTHER" id="PTHR42781">
    <property type="entry name" value="SPERMIDINE/PUTRESCINE IMPORT ATP-BINDING PROTEIN POTA"/>
    <property type="match status" value="1"/>
</dbReference>
<dbReference type="InterPro" id="IPR013611">
    <property type="entry name" value="Transp-assoc_OB_typ2"/>
</dbReference>
<dbReference type="GO" id="GO:0043190">
    <property type="term" value="C:ATP-binding cassette (ABC) transporter complex"/>
    <property type="evidence" value="ECO:0007669"/>
    <property type="project" value="InterPro"/>
</dbReference>
<dbReference type="FunFam" id="3.40.50.300:FF:000425">
    <property type="entry name" value="Probable ABC transporter, ATP-binding subunit"/>
    <property type="match status" value="1"/>
</dbReference>
<organism evidence="6 7">
    <name type="scientific">Streptomyces shenzhenensis</name>
    <dbReference type="NCBI Taxonomy" id="943815"/>
    <lineage>
        <taxon>Bacteria</taxon>
        <taxon>Bacillati</taxon>
        <taxon>Actinomycetota</taxon>
        <taxon>Actinomycetes</taxon>
        <taxon>Kitasatosporales</taxon>
        <taxon>Streptomycetaceae</taxon>
        <taxon>Streptomyces</taxon>
    </lineage>
</organism>
<dbReference type="InterPro" id="IPR003439">
    <property type="entry name" value="ABC_transporter-like_ATP-bd"/>
</dbReference>
<dbReference type="InterPro" id="IPR050093">
    <property type="entry name" value="ABC_SmlMolc_Importer"/>
</dbReference>
<dbReference type="Gene3D" id="3.40.50.300">
    <property type="entry name" value="P-loop containing nucleotide triphosphate hydrolases"/>
    <property type="match status" value="1"/>
</dbReference>
<dbReference type="InterPro" id="IPR008995">
    <property type="entry name" value="Mo/tungstate-bd_C_term_dom"/>
</dbReference>
<evidence type="ECO:0000256" key="4">
    <source>
        <dbReference type="ARBA" id="ARBA00066388"/>
    </source>
</evidence>
<dbReference type="InterPro" id="IPR003593">
    <property type="entry name" value="AAA+_ATPase"/>
</dbReference>
<dbReference type="SUPFAM" id="SSF50331">
    <property type="entry name" value="MOP-like"/>
    <property type="match status" value="1"/>
</dbReference>
<feature type="domain" description="ABC transporter" evidence="5">
    <location>
        <begin position="4"/>
        <end position="234"/>
    </location>
</feature>
<evidence type="ECO:0000313" key="6">
    <source>
        <dbReference type="EMBL" id="RMB81831.1"/>
    </source>
</evidence>
<dbReference type="GO" id="GO:0015418">
    <property type="term" value="F:ABC-type quaternary ammonium compound transporting activity"/>
    <property type="evidence" value="ECO:0007669"/>
    <property type="project" value="UniProtKB-EC"/>
</dbReference>
<proteinExistence type="predicted"/>
<dbReference type="EMBL" id="PENI01000027">
    <property type="protein sequence ID" value="RMB81831.1"/>
    <property type="molecule type" value="Genomic_DNA"/>
</dbReference>
<evidence type="ECO:0000259" key="5">
    <source>
        <dbReference type="PROSITE" id="PS50893"/>
    </source>
</evidence>
<evidence type="ECO:0000256" key="3">
    <source>
        <dbReference type="ARBA" id="ARBA00022840"/>
    </source>
</evidence>
<evidence type="ECO:0000313" key="7">
    <source>
        <dbReference type="Proteomes" id="UP000270471"/>
    </source>
</evidence>
<dbReference type="PANTHER" id="PTHR42781:SF4">
    <property type="entry name" value="SPERMIDINE_PUTRESCINE IMPORT ATP-BINDING PROTEIN POTA"/>
    <property type="match status" value="1"/>
</dbReference>
<protein>
    <recommendedName>
        <fullName evidence="4">ABC-type quaternary amine transporter</fullName>
        <ecNumber evidence="4">7.6.2.9</ecNumber>
    </recommendedName>
</protein>
<dbReference type="InterPro" id="IPR017871">
    <property type="entry name" value="ABC_transporter-like_CS"/>
</dbReference>
<dbReference type="PROSITE" id="PS00211">
    <property type="entry name" value="ABC_TRANSPORTER_1"/>
    <property type="match status" value="1"/>
</dbReference>
<dbReference type="Proteomes" id="UP000270471">
    <property type="component" value="Unassembled WGS sequence"/>
</dbReference>
<dbReference type="Pfam" id="PF08402">
    <property type="entry name" value="TOBE_2"/>
    <property type="match status" value="1"/>
</dbReference>
<dbReference type="GO" id="GO:0005524">
    <property type="term" value="F:ATP binding"/>
    <property type="evidence" value="ECO:0007669"/>
    <property type="project" value="UniProtKB-KW"/>
</dbReference>
<keyword evidence="3 6" id="KW-0067">ATP-binding</keyword>
<keyword evidence="7" id="KW-1185">Reference proteome</keyword>
<dbReference type="Pfam" id="PF00005">
    <property type="entry name" value="ABC_tran"/>
    <property type="match status" value="1"/>
</dbReference>
<accession>A0A3M0HWU0</accession>
<comment type="caution">
    <text evidence="6">The sequence shown here is derived from an EMBL/GenBank/DDBJ whole genome shotgun (WGS) entry which is preliminary data.</text>
</comment>
<evidence type="ECO:0000256" key="2">
    <source>
        <dbReference type="ARBA" id="ARBA00022741"/>
    </source>
</evidence>
<name>A0A3M0HWU0_9ACTN</name>